<dbReference type="PANTHER" id="PTHR12560">
    <property type="entry name" value="LONGEVITY ASSURANCE FACTOR 1 LAG1"/>
    <property type="match status" value="1"/>
</dbReference>
<evidence type="ECO:0000256" key="6">
    <source>
        <dbReference type="SAM" id="Phobius"/>
    </source>
</evidence>
<dbReference type="EMBL" id="CCKQ01013851">
    <property type="protein sequence ID" value="CDW85563.1"/>
    <property type="molecule type" value="Genomic_DNA"/>
</dbReference>
<name>A0A078AXN2_STYLE</name>
<dbReference type="OMA" id="NSNTEHY"/>
<dbReference type="SMART" id="SM00724">
    <property type="entry name" value="TLC"/>
    <property type="match status" value="1"/>
</dbReference>
<evidence type="ECO:0000256" key="2">
    <source>
        <dbReference type="ARBA" id="ARBA00022692"/>
    </source>
</evidence>
<feature type="transmembrane region" description="Helical" evidence="6">
    <location>
        <begin position="99"/>
        <end position="116"/>
    </location>
</feature>
<feature type="transmembrane region" description="Helical" evidence="6">
    <location>
        <begin position="48"/>
        <end position="73"/>
    </location>
</feature>
<protein>
    <submittedName>
        <fullName evidence="8">Lag1 longevity assurance</fullName>
    </submittedName>
</protein>
<dbReference type="Proteomes" id="UP000039865">
    <property type="component" value="Unassembled WGS sequence"/>
</dbReference>
<accession>A0A078AXN2</accession>
<evidence type="ECO:0000256" key="4">
    <source>
        <dbReference type="ARBA" id="ARBA00023136"/>
    </source>
</evidence>
<dbReference type="InParanoid" id="A0A078AXN2"/>
<feature type="transmembrane region" description="Helical" evidence="6">
    <location>
        <begin position="274"/>
        <end position="296"/>
    </location>
</feature>
<dbReference type="PANTHER" id="PTHR12560:SF0">
    <property type="entry name" value="LD18904P"/>
    <property type="match status" value="1"/>
</dbReference>
<feature type="domain" description="TLC" evidence="7">
    <location>
        <begin position="90"/>
        <end position="304"/>
    </location>
</feature>
<feature type="transmembrane region" description="Helical" evidence="6">
    <location>
        <begin position="176"/>
        <end position="194"/>
    </location>
</feature>
<evidence type="ECO:0000313" key="8">
    <source>
        <dbReference type="EMBL" id="CDW85563.1"/>
    </source>
</evidence>
<dbReference type="PROSITE" id="PS50922">
    <property type="entry name" value="TLC"/>
    <property type="match status" value="1"/>
</dbReference>
<comment type="subcellular location">
    <subcellularLocation>
        <location evidence="1">Membrane</location>
        <topology evidence="1">Multi-pass membrane protein</topology>
    </subcellularLocation>
</comment>
<keyword evidence="2 5" id="KW-0812">Transmembrane</keyword>
<dbReference type="InterPro" id="IPR006634">
    <property type="entry name" value="TLC-dom"/>
</dbReference>
<dbReference type="InterPro" id="IPR016439">
    <property type="entry name" value="Lag1/Lac1-like"/>
</dbReference>
<evidence type="ECO:0000313" key="9">
    <source>
        <dbReference type="Proteomes" id="UP000039865"/>
    </source>
</evidence>
<evidence type="ECO:0000256" key="3">
    <source>
        <dbReference type="ARBA" id="ARBA00022989"/>
    </source>
</evidence>
<keyword evidence="9" id="KW-1185">Reference proteome</keyword>
<evidence type="ECO:0000256" key="5">
    <source>
        <dbReference type="PROSITE-ProRule" id="PRU00205"/>
    </source>
</evidence>
<dbReference type="GO" id="GO:0046513">
    <property type="term" value="P:ceramide biosynthetic process"/>
    <property type="evidence" value="ECO:0007669"/>
    <property type="project" value="InterPro"/>
</dbReference>
<keyword evidence="3 6" id="KW-1133">Transmembrane helix</keyword>
<dbReference type="AlphaFoldDB" id="A0A078AXN2"/>
<sequence>MSINAYLFYPLALYAFSQTMYQLYMLPNYVEYLKNESPGCYYTNPNKLSLFVGVLFIQICIQFPVMSITRSIFMKILPDKFPVGSKIREEKAEVIGERMYKLFIYSIATIGQFFILKQSKFLHVLLWGDQWDPEYFPNYPCVKIPTMLDDLYVLKISFHSYETLYSIVFMRKRRDFPEYILHHIITLGLVLFSYCTNQLSLGAVVMVTHDFTDCLVSVFKIFSDVVGKTWQYVSVFSMILGWIYFRLWFFQYYVIYKYYTLNSNTEHYVLKNTFYFFFTFICALSVLNWFWFSLMVKGIYSRVFKTSNELLYQMSKEKLN</sequence>
<proteinExistence type="predicted"/>
<dbReference type="GO" id="GO:0005783">
    <property type="term" value="C:endoplasmic reticulum"/>
    <property type="evidence" value="ECO:0007669"/>
    <property type="project" value="TreeGrafter"/>
</dbReference>
<evidence type="ECO:0000256" key="1">
    <source>
        <dbReference type="ARBA" id="ARBA00004141"/>
    </source>
</evidence>
<dbReference type="Pfam" id="PF03798">
    <property type="entry name" value="TRAM_LAG1_CLN8"/>
    <property type="match status" value="1"/>
</dbReference>
<reference evidence="8 9" key="1">
    <citation type="submission" date="2014-06" db="EMBL/GenBank/DDBJ databases">
        <authorList>
            <person name="Swart Estienne"/>
        </authorList>
    </citation>
    <scope>NUCLEOTIDE SEQUENCE [LARGE SCALE GENOMIC DNA]</scope>
    <source>
        <strain evidence="8 9">130c</strain>
    </source>
</reference>
<organism evidence="8 9">
    <name type="scientific">Stylonychia lemnae</name>
    <name type="common">Ciliate</name>
    <dbReference type="NCBI Taxonomy" id="5949"/>
    <lineage>
        <taxon>Eukaryota</taxon>
        <taxon>Sar</taxon>
        <taxon>Alveolata</taxon>
        <taxon>Ciliophora</taxon>
        <taxon>Intramacronucleata</taxon>
        <taxon>Spirotrichea</taxon>
        <taxon>Stichotrichia</taxon>
        <taxon>Sporadotrichida</taxon>
        <taxon>Oxytrichidae</taxon>
        <taxon>Stylonychinae</taxon>
        <taxon>Stylonychia</taxon>
    </lineage>
</organism>
<feature type="transmembrane region" description="Helical" evidence="6">
    <location>
        <begin position="6"/>
        <end position="27"/>
    </location>
</feature>
<feature type="transmembrane region" description="Helical" evidence="6">
    <location>
        <begin position="234"/>
        <end position="254"/>
    </location>
</feature>
<keyword evidence="4 5" id="KW-0472">Membrane</keyword>
<gene>
    <name evidence="8" type="primary">Contig1987.g2148</name>
    <name evidence="8" type="ORF">STYLEM_14643</name>
</gene>
<dbReference type="GO" id="GO:0050291">
    <property type="term" value="F:sphingosine N-acyltransferase activity"/>
    <property type="evidence" value="ECO:0007669"/>
    <property type="project" value="InterPro"/>
</dbReference>
<dbReference type="GO" id="GO:0016020">
    <property type="term" value="C:membrane"/>
    <property type="evidence" value="ECO:0007669"/>
    <property type="project" value="UniProtKB-SubCell"/>
</dbReference>
<evidence type="ECO:0000259" key="7">
    <source>
        <dbReference type="PROSITE" id="PS50922"/>
    </source>
</evidence>
<dbReference type="OrthoDB" id="537032at2759"/>